<dbReference type="Proteomes" id="UP000222542">
    <property type="component" value="Unassembled WGS sequence"/>
</dbReference>
<dbReference type="EMBL" id="AYRZ02000001">
    <property type="protein sequence ID" value="PHT94206.1"/>
    <property type="molecule type" value="Genomic_DNA"/>
</dbReference>
<gene>
    <name evidence="2" type="ORF">T459_02088</name>
</gene>
<proteinExistence type="predicted"/>
<dbReference type="STRING" id="4072.A0A2G3AIX8"/>
<evidence type="ECO:0000313" key="2">
    <source>
        <dbReference type="EMBL" id="PHT94206.1"/>
    </source>
</evidence>
<reference evidence="2 3" key="1">
    <citation type="journal article" date="2014" name="Nat. Genet.">
        <title>Genome sequence of the hot pepper provides insights into the evolution of pungency in Capsicum species.</title>
        <authorList>
            <person name="Kim S."/>
            <person name="Park M."/>
            <person name="Yeom S.I."/>
            <person name="Kim Y.M."/>
            <person name="Lee J.M."/>
            <person name="Lee H.A."/>
            <person name="Seo E."/>
            <person name="Choi J."/>
            <person name="Cheong K."/>
            <person name="Kim K.T."/>
            <person name="Jung K."/>
            <person name="Lee G.W."/>
            <person name="Oh S.K."/>
            <person name="Bae C."/>
            <person name="Kim S.B."/>
            <person name="Lee H.Y."/>
            <person name="Kim S.Y."/>
            <person name="Kim M.S."/>
            <person name="Kang B.C."/>
            <person name="Jo Y.D."/>
            <person name="Yang H.B."/>
            <person name="Jeong H.J."/>
            <person name="Kang W.H."/>
            <person name="Kwon J.K."/>
            <person name="Shin C."/>
            <person name="Lim J.Y."/>
            <person name="Park J.H."/>
            <person name="Huh J.H."/>
            <person name="Kim J.S."/>
            <person name="Kim B.D."/>
            <person name="Cohen O."/>
            <person name="Paran I."/>
            <person name="Suh M.C."/>
            <person name="Lee S.B."/>
            <person name="Kim Y.K."/>
            <person name="Shin Y."/>
            <person name="Noh S.J."/>
            <person name="Park J."/>
            <person name="Seo Y.S."/>
            <person name="Kwon S.Y."/>
            <person name="Kim H.A."/>
            <person name="Park J.M."/>
            <person name="Kim H.J."/>
            <person name="Choi S.B."/>
            <person name="Bosland P.W."/>
            <person name="Reeves G."/>
            <person name="Jo S.H."/>
            <person name="Lee B.W."/>
            <person name="Cho H.T."/>
            <person name="Choi H.S."/>
            <person name="Lee M.S."/>
            <person name="Yu Y."/>
            <person name="Do Choi Y."/>
            <person name="Park B.S."/>
            <person name="van Deynze A."/>
            <person name="Ashrafi H."/>
            <person name="Hill T."/>
            <person name="Kim W.T."/>
            <person name="Pai H.S."/>
            <person name="Ahn H.K."/>
            <person name="Yeam I."/>
            <person name="Giovannoni J.J."/>
            <person name="Rose J.K."/>
            <person name="Sorensen I."/>
            <person name="Lee S.J."/>
            <person name="Kim R.W."/>
            <person name="Choi I.Y."/>
            <person name="Choi B.S."/>
            <person name="Lim J.S."/>
            <person name="Lee Y.H."/>
            <person name="Choi D."/>
        </authorList>
    </citation>
    <scope>NUCLEOTIDE SEQUENCE [LARGE SCALE GENOMIC DNA]</scope>
    <source>
        <strain evidence="3">cv. CM334</strain>
    </source>
</reference>
<feature type="signal peptide" evidence="1">
    <location>
        <begin position="1"/>
        <end position="21"/>
    </location>
</feature>
<name>A0A2G3AIX8_CAPAN</name>
<keyword evidence="1" id="KW-0732">Signal</keyword>
<reference evidence="2 3" key="2">
    <citation type="journal article" date="2017" name="Genome Biol.">
        <title>New reference genome sequences of hot pepper reveal the massive evolution of plant disease-resistance genes by retroduplication.</title>
        <authorList>
            <person name="Kim S."/>
            <person name="Park J."/>
            <person name="Yeom S.I."/>
            <person name="Kim Y.M."/>
            <person name="Seo E."/>
            <person name="Kim K.T."/>
            <person name="Kim M.S."/>
            <person name="Lee J.M."/>
            <person name="Cheong K."/>
            <person name="Shin H.S."/>
            <person name="Kim S.B."/>
            <person name="Han K."/>
            <person name="Lee J."/>
            <person name="Park M."/>
            <person name="Lee H.A."/>
            <person name="Lee H.Y."/>
            <person name="Lee Y."/>
            <person name="Oh S."/>
            <person name="Lee J.H."/>
            <person name="Choi E."/>
            <person name="Choi E."/>
            <person name="Lee S.E."/>
            <person name="Jeon J."/>
            <person name="Kim H."/>
            <person name="Choi G."/>
            <person name="Song H."/>
            <person name="Lee J."/>
            <person name="Lee S.C."/>
            <person name="Kwon J.K."/>
            <person name="Lee H.Y."/>
            <person name="Koo N."/>
            <person name="Hong Y."/>
            <person name="Kim R.W."/>
            <person name="Kang W.H."/>
            <person name="Huh J.H."/>
            <person name="Kang B.C."/>
            <person name="Yang T.J."/>
            <person name="Lee Y.H."/>
            <person name="Bennetzen J.L."/>
            <person name="Choi D."/>
        </authorList>
    </citation>
    <scope>NUCLEOTIDE SEQUENCE [LARGE SCALE GENOMIC DNA]</scope>
    <source>
        <strain evidence="3">cv. CM334</strain>
    </source>
</reference>
<dbReference type="Gramene" id="PHT94206">
    <property type="protein sequence ID" value="PHT94206"/>
    <property type="gene ID" value="T459_02088"/>
</dbReference>
<protein>
    <submittedName>
        <fullName evidence="2">Uncharacterized protein</fullName>
    </submittedName>
</protein>
<sequence>MAGLMVHELWIMTMVSILMMGRRWPIATTKVSGHRRNFKNPYVLLPNQLVSSIKGVPLFQSLSLDCFFTPSLRISVVIGISRTLIELTESDRYGLLCKVSTLVLILSLAVVPWATNIILKDRSIAVTVVGKSPRPIVTTKLALETPSYPDPNQGMGGYPVQQYAVDGPIGSALPGVPALWGPPVPPPYAHYPPPLRSTMYLSIPSQPIPPYGMQYPTSIPVASSGAHA</sequence>
<comment type="caution">
    <text evidence="2">The sequence shown here is derived from an EMBL/GenBank/DDBJ whole genome shotgun (WGS) entry which is preliminary data.</text>
</comment>
<accession>A0A2G3AIX8</accession>
<organism evidence="2 3">
    <name type="scientific">Capsicum annuum</name>
    <name type="common">Capsicum pepper</name>
    <dbReference type="NCBI Taxonomy" id="4072"/>
    <lineage>
        <taxon>Eukaryota</taxon>
        <taxon>Viridiplantae</taxon>
        <taxon>Streptophyta</taxon>
        <taxon>Embryophyta</taxon>
        <taxon>Tracheophyta</taxon>
        <taxon>Spermatophyta</taxon>
        <taxon>Magnoliopsida</taxon>
        <taxon>eudicotyledons</taxon>
        <taxon>Gunneridae</taxon>
        <taxon>Pentapetalae</taxon>
        <taxon>asterids</taxon>
        <taxon>lamiids</taxon>
        <taxon>Solanales</taxon>
        <taxon>Solanaceae</taxon>
        <taxon>Solanoideae</taxon>
        <taxon>Capsiceae</taxon>
        <taxon>Capsicum</taxon>
    </lineage>
</organism>
<dbReference type="AlphaFoldDB" id="A0A2G3AIX8"/>
<keyword evidence="3" id="KW-1185">Reference proteome</keyword>
<feature type="chain" id="PRO_5013800884" evidence="1">
    <location>
        <begin position="22"/>
        <end position="228"/>
    </location>
</feature>
<evidence type="ECO:0000256" key="1">
    <source>
        <dbReference type="SAM" id="SignalP"/>
    </source>
</evidence>
<evidence type="ECO:0000313" key="3">
    <source>
        <dbReference type="Proteomes" id="UP000222542"/>
    </source>
</evidence>